<name>A0AAV6WLI2_9LAMI</name>
<comment type="caution">
    <text evidence="3">The sequence shown here is derived from an EMBL/GenBank/DDBJ whole genome shotgun (WGS) entry which is preliminary data.</text>
</comment>
<dbReference type="PANTHER" id="PTHR48104:SF17">
    <property type="entry name" value="METACASPASE-3"/>
    <property type="match status" value="1"/>
</dbReference>
<dbReference type="GO" id="GO:0004197">
    <property type="term" value="F:cysteine-type endopeptidase activity"/>
    <property type="evidence" value="ECO:0007669"/>
    <property type="project" value="InterPro"/>
</dbReference>
<evidence type="ECO:0000313" key="3">
    <source>
        <dbReference type="EMBL" id="KAG8368659.1"/>
    </source>
</evidence>
<protein>
    <recommendedName>
        <fullName evidence="2">Peptidase C14 caspase domain-containing protein</fullName>
    </recommendedName>
</protein>
<feature type="domain" description="Peptidase C14 caspase" evidence="2">
    <location>
        <begin position="86"/>
        <end position="343"/>
    </location>
</feature>
<evidence type="ECO:0000256" key="1">
    <source>
        <dbReference type="ARBA" id="ARBA00009005"/>
    </source>
</evidence>
<comment type="similarity">
    <text evidence="1">Belongs to the peptidase C14B family.</text>
</comment>
<evidence type="ECO:0000313" key="4">
    <source>
        <dbReference type="Proteomes" id="UP000826271"/>
    </source>
</evidence>
<keyword evidence="4" id="KW-1185">Reference proteome</keyword>
<gene>
    <name evidence="3" type="ORF">BUALT_Bualt15G0068700</name>
</gene>
<dbReference type="GO" id="GO:0005737">
    <property type="term" value="C:cytoplasm"/>
    <property type="evidence" value="ECO:0007669"/>
    <property type="project" value="TreeGrafter"/>
</dbReference>
<dbReference type="InterPro" id="IPR050452">
    <property type="entry name" value="Metacaspase"/>
</dbReference>
<dbReference type="Gene3D" id="3.40.50.12660">
    <property type="match status" value="1"/>
</dbReference>
<dbReference type="Pfam" id="PF00656">
    <property type="entry name" value="Peptidase_C14"/>
    <property type="match status" value="1"/>
</dbReference>
<dbReference type="SUPFAM" id="SSF52129">
    <property type="entry name" value="Caspase-like"/>
    <property type="match status" value="1"/>
</dbReference>
<dbReference type="EMBL" id="WHWC01000015">
    <property type="protein sequence ID" value="KAG8368659.1"/>
    <property type="molecule type" value="Genomic_DNA"/>
</dbReference>
<dbReference type="InterPro" id="IPR029030">
    <property type="entry name" value="Caspase-like_dom_sf"/>
</dbReference>
<organism evidence="3 4">
    <name type="scientific">Buddleja alternifolia</name>
    <dbReference type="NCBI Taxonomy" id="168488"/>
    <lineage>
        <taxon>Eukaryota</taxon>
        <taxon>Viridiplantae</taxon>
        <taxon>Streptophyta</taxon>
        <taxon>Embryophyta</taxon>
        <taxon>Tracheophyta</taxon>
        <taxon>Spermatophyta</taxon>
        <taxon>Magnoliopsida</taxon>
        <taxon>eudicotyledons</taxon>
        <taxon>Gunneridae</taxon>
        <taxon>Pentapetalae</taxon>
        <taxon>asterids</taxon>
        <taxon>lamiids</taxon>
        <taxon>Lamiales</taxon>
        <taxon>Scrophulariaceae</taxon>
        <taxon>Buddlejeae</taxon>
        <taxon>Buddleja</taxon>
    </lineage>
</organism>
<dbReference type="PANTHER" id="PTHR48104">
    <property type="entry name" value="METACASPASE-4"/>
    <property type="match status" value="1"/>
</dbReference>
<evidence type="ECO:0000259" key="2">
    <source>
        <dbReference type="Pfam" id="PF00656"/>
    </source>
</evidence>
<sequence>MATRRQCKWCGVPSLVPLGAQSLRCPTCHQVTTLQTNYNGYRPPGVNGNVNLMPTPDSNRPYRPRAVNGGVYQVQPQPYHPPAYGRKRAVLCGITYKGSQQSLNGSINDVVIMRKLLVEKFGFPSSAILMLTEEEDYKYIPTKKNVRAALRWLVQGSRPGDSLVFHYSGHGSQVRDLDGDEVDGYDESLLPVDYQTEGRILDDELNETIVRPLPKGATLHSIIDTCFSGTLLDLPNVCRINRQGNYRWEDHCIPHAAYKGTSGGLAISISACDDHQNSGDTTAFGPATGALTYSFVQTLRQEPRLTYGRLLISMHNRIRAARDAIGLNSNAPHLSQEPQLSSSFKFEIHSKPFTI</sequence>
<accession>A0AAV6WLI2</accession>
<dbReference type="AlphaFoldDB" id="A0AAV6WLI2"/>
<dbReference type="Proteomes" id="UP000826271">
    <property type="component" value="Unassembled WGS sequence"/>
</dbReference>
<reference evidence="3" key="1">
    <citation type="submission" date="2019-10" db="EMBL/GenBank/DDBJ databases">
        <authorList>
            <person name="Zhang R."/>
            <person name="Pan Y."/>
            <person name="Wang J."/>
            <person name="Ma R."/>
            <person name="Yu S."/>
        </authorList>
    </citation>
    <scope>NUCLEOTIDE SEQUENCE</scope>
    <source>
        <strain evidence="3">LA-IB0</strain>
        <tissue evidence="3">Leaf</tissue>
    </source>
</reference>
<dbReference type="GO" id="GO:0006508">
    <property type="term" value="P:proteolysis"/>
    <property type="evidence" value="ECO:0007669"/>
    <property type="project" value="InterPro"/>
</dbReference>
<dbReference type="InterPro" id="IPR011600">
    <property type="entry name" value="Pept_C14_caspase"/>
</dbReference>
<proteinExistence type="inferred from homology"/>